<dbReference type="AlphaFoldDB" id="A0A2G9ZLZ9"/>
<reference evidence="2 3" key="1">
    <citation type="submission" date="2017-09" db="EMBL/GenBank/DDBJ databases">
        <title>Depth-based differentiation of microbial function through sediment-hosted aquifers and enrichment of novel symbionts in the deep terrestrial subsurface.</title>
        <authorList>
            <person name="Probst A.J."/>
            <person name="Ladd B."/>
            <person name="Jarett J.K."/>
            <person name="Geller-Mcgrath D.E."/>
            <person name="Sieber C.M."/>
            <person name="Emerson J.B."/>
            <person name="Anantharaman K."/>
            <person name="Thomas B.C."/>
            <person name="Malmstrom R."/>
            <person name="Stieglmeier M."/>
            <person name="Klingl A."/>
            <person name="Woyke T."/>
            <person name="Ryan C.M."/>
            <person name="Banfield J.F."/>
        </authorList>
    </citation>
    <scope>NUCLEOTIDE SEQUENCE [LARGE SCALE GENOMIC DNA]</scope>
    <source>
        <strain evidence="2">CG23_combo_of_CG06-09_8_20_14_all_49_15</strain>
    </source>
</reference>
<evidence type="ECO:0000313" key="2">
    <source>
        <dbReference type="EMBL" id="PIP34164.1"/>
    </source>
</evidence>
<keyword evidence="1" id="KW-0472">Membrane</keyword>
<protein>
    <submittedName>
        <fullName evidence="2">Uncharacterized protein</fullName>
    </submittedName>
</protein>
<evidence type="ECO:0000256" key="1">
    <source>
        <dbReference type="SAM" id="Phobius"/>
    </source>
</evidence>
<proteinExistence type="predicted"/>
<evidence type="ECO:0000313" key="3">
    <source>
        <dbReference type="Proteomes" id="UP000230729"/>
    </source>
</evidence>
<dbReference type="EMBL" id="PCSD01000007">
    <property type="protein sequence ID" value="PIP34164.1"/>
    <property type="molecule type" value="Genomic_DNA"/>
</dbReference>
<gene>
    <name evidence="2" type="ORF">COX22_00460</name>
</gene>
<name>A0A2G9ZLZ9_9BACT</name>
<keyword evidence="1" id="KW-1133">Transmembrane helix</keyword>
<organism evidence="2 3">
    <name type="scientific">Candidatus Falkowbacteria bacterium CG23_combo_of_CG06-09_8_20_14_all_49_15</name>
    <dbReference type="NCBI Taxonomy" id="1974572"/>
    <lineage>
        <taxon>Bacteria</taxon>
        <taxon>Candidatus Falkowiibacteriota</taxon>
    </lineage>
</organism>
<accession>A0A2G9ZLZ9</accession>
<keyword evidence="1" id="KW-0812">Transmembrane</keyword>
<feature type="transmembrane region" description="Helical" evidence="1">
    <location>
        <begin position="12"/>
        <end position="37"/>
    </location>
</feature>
<comment type="caution">
    <text evidence="2">The sequence shown here is derived from an EMBL/GenBank/DDBJ whole genome shotgun (WGS) entry which is preliminary data.</text>
</comment>
<dbReference type="Proteomes" id="UP000230729">
    <property type="component" value="Unassembled WGS sequence"/>
</dbReference>
<sequence>MPESTDKLFLGPLSLIAFSAIALFLSQIEASLVKYVFKKRLLLEKPAKPLKTLEKKSSCTRVISLPILDKPLKNLSCSPWDNFWICIILASPIFLNAEFTS</sequence>